<dbReference type="RefSeq" id="WP_099721649.1">
    <property type="nucleotide sequence ID" value="NZ_CP018044.1"/>
</dbReference>
<dbReference type="Proteomes" id="UP000229907">
    <property type="component" value="Chromosome"/>
</dbReference>
<name>A0A2D3D7J7_9BIFI</name>
<proteinExistence type="predicted"/>
<gene>
    <name evidence="1" type="ORF">BcFMB_00005</name>
</gene>
<protein>
    <submittedName>
        <fullName evidence="1">Uncharacterized protein</fullName>
    </submittedName>
</protein>
<dbReference type="AlphaFoldDB" id="A0A2D3D7J7"/>
<evidence type="ECO:0000313" key="2">
    <source>
        <dbReference type="Proteomes" id="UP000229907"/>
    </source>
</evidence>
<evidence type="ECO:0000313" key="1">
    <source>
        <dbReference type="EMBL" id="ATU21075.1"/>
    </source>
</evidence>
<accession>A0A2D3D7J7</accession>
<sequence length="146" mass="16203">MRPRKPAWLRLVAPKGSETLKAVVCACGRWVVEDREGVWSRWDAQVLGAAELPVVLILHRTLAELVPGVHGCRLVEVCGVHGLHADGQYLAAHDCTQGVIDGRAYKPPHRKARRHDLSFLPSSSDIQLTADPWSRLLFNQQEGNQS</sequence>
<dbReference type="KEGG" id="bcho:BcFMB_00005"/>
<organism evidence="1 2">
    <name type="scientific">Bifidobacterium choerinum</name>
    <dbReference type="NCBI Taxonomy" id="35760"/>
    <lineage>
        <taxon>Bacteria</taxon>
        <taxon>Bacillati</taxon>
        <taxon>Actinomycetota</taxon>
        <taxon>Actinomycetes</taxon>
        <taxon>Bifidobacteriales</taxon>
        <taxon>Bifidobacteriaceae</taxon>
        <taxon>Bifidobacterium</taxon>
    </lineage>
</organism>
<dbReference type="EMBL" id="CP018044">
    <property type="protein sequence ID" value="ATU21075.1"/>
    <property type="molecule type" value="Genomic_DNA"/>
</dbReference>
<reference evidence="1 2" key="1">
    <citation type="submission" date="2016-11" db="EMBL/GenBank/DDBJ databases">
        <title>complete genome sequence of Bifidobacterium choerinum strain FMB-1.</title>
        <authorList>
            <person name="Park C.-S."/>
            <person name="Jung D.-H."/>
            <person name="Choi D.-S."/>
        </authorList>
    </citation>
    <scope>NUCLEOTIDE SEQUENCE [LARGE SCALE GENOMIC DNA]</scope>
    <source>
        <strain evidence="1 2">FMB-1</strain>
    </source>
</reference>